<evidence type="ECO:0000313" key="2">
    <source>
        <dbReference type="EMBL" id="MFC7705077.1"/>
    </source>
</evidence>
<sequence length="81" mass="8400">MRNDRPATTETGSERNTARLRMAFGRVSIESDVAISAGGLLAIGGMVSGILLSVTALVWVATRKLPDGSLPAGIRKDTSTG</sequence>
<keyword evidence="3" id="KW-1185">Reference proteome</keyword>
<protein>
    <submittedName>
        <fullName evidence="2">Uncharacterized protein</fullName>
    </submittedName>
</protein>
<gene>
    <name evidence="2" type="ORF">ACFQXB_12800</name>
</gene>
<comment type="caution">
    <text evidence="2">The sequence shown here is derived from an EMBL/GenBank/DDBJ whole genome shotgun (WGS) entry which is preliminary data.</text>
</comment>
<reference evidence="3" key="1">
    <citation type="journal article" date="2019" name="Int. J. Syst. Evol. Microbiol.">
        <title>The Global Catalogue of Microorganisms (GCM) 10K type strain sequencing project: providing services to taxonomists for standard genome sequencing and annotation.</title>
        <authorList>
            <consortium name="The Broad Institute Genomics Platform"/>
            <consortium name="The Broad Institute Genome Sequencing Center for Infectious Disease"/>
            <person name="Wu L."/>
            <person name="Ma J."/>
        </authorList>
    </citation>
    <scope>NUCLEOTIDE SEQUENCE [LARGE SCALE GENOMIC DNA]</scope>
    <source>
        <strain evidence="3">CGMCC 1.12750</strain>
    </source>
</reference>
<dbReference type="RefSeq" id="WP_377404322.1">
    <property type="nucleotide sequence ID" value="NZ_JBHTFQ010000006.1"/>
</dbReference>
<evidence type="ECO:0000313" key="3">
    <source>
        <dbReference type="Proteomes" id="UP001596516"/>
    </source>
</evidence>
<organism evidence="2 3">
    <name type="scientific">Plastorhodobacter daqingensis</name>
    <dbReference type="NCBI Taxonomy" id="1387281"/>
    <lineage>
        <taxon>Bacteria</taxon>
        <taxon>Pseudomonadati</taxon>
        <taxon>Pseudomonadota</taxon>
        <taxon>Alphaproteobacteria</taxon>
        <taxon>Rhodobacterales</taxon>
        <taxon>Paracoccaceae</taxon>
        <taxon>Plastorhodobacter</taxon>
    </lineage>
</organism>
<dbReference type="Proteomes" id="UP001596516">
    <property type="component" value="Unassembled WGS sequence"/>
</dbReference>
<proteinExistence type="predicted"/>
<accession>A0ABW2UK26</accession>
<dbReference type="EMBL" id="JBHTFQ010000006">
    <property type="protein sequence ID" value="MFC7705077.1"/>
    <property type="molecule type" value="Genomic_DNA"/>
</dbReference>
<evidence type="ECO:0000256" key="1">
    <source>
        <dbReference type="SAM" id="Phobius"/>
    </source>
</evidence>
<keyword evidence="1" id="KW-0472">Membrane</keyword>
<name>A0ABW2UK26_9RHOB</name>
<keyword evidence="1" id="KW-1133">Transmembrane helix</keyword>
<keyword evidence="1" id="KW-0812">Transmembrane</keyword>
<feature type="transmembrane region" description="Helical" evidence="1">
    <location>
        <begin position="33"/>
        <end position="60"/>
    </location>
</feature>